<dbReference type="GO" id="GO:0070402">
    <property type="term" value="F:NADPH binding"/>
    <property type="evidence" value="ECO:0007669"/>
    <property type="project" value="TreeGrafter"/>
</dbReference>
<evidence type="ECO:0000313" key="4">
    <source>
        <dbReference type="EMBL" id="RDI49932.1"/>
    </source>
</evidence>
<dbReference type="InterPro" id="IPR011032">
    <property type="entry name" value="GroES-like_sf"/>
</dbReference>
<dbReference type="OrthoDB" id="9787435at2"/>
<comment type="caution">
    <text evidence="4">The sequence shown here is derived from an EMBL/GenBank/DDBJ whole genome shotgun (WGS) entry which is preliminary data.</text>
</comment>
<dbReference type="InterPro" id="IPR020843">
    <property type="entry name" value="ER"/>
</dbReference>
<dbReference type="EMBL" id="QQAZ01000006">
    <property type="protein sequence ID" value="RDI49932.1"/>
    <property type="molecule type" value="Genomic_DNA"/>
</dbReference>
<evidence type="ECO:0000256" key="1">
    <source>
        <dbReference type="ARBA" id="ARBA00022857"/>
    </source>
</evidence>
<keyword evidence="2" id="KW-0560">Oxidoreductase</keyword>
<gene>
    <name evidence="4" type="ORF">DFR68_106370</name>
</gene>
<dbReference type="SUPFAM" id="SSF50129">
    <property type="entry name" value="GroES-like"/>
    <property type="match status" value="1"/>
</dbReference>
<dbReference type="RefSeq" id="WP_068024966.1">
    <property type="nucleotide sequence ID" value="NZ_QQAZ01000006.1"/>
</dbReference>
<dbReference type="Pfam" id="PF13602">
    <property type="entry name" value="ADH_zinc_N_2"/>
    <property type="match status" value="1"/>
</dbReference>
<dbReference type="SUPFAM" id="SSF51735">
    <property type="entry name" value="NAD(P)-binding Rossmann-fold domains"/>
    <property type="match status" value="1"/>
</dbReference>
<feature type="domain" description="Enoyl reductase (ER)" evidence="3">
    <location>
        <begin position="10"/>
        <end position="313"/>
    </location>
</feature>
<reference evidence="4 5" key="1">
    <citation type="submission" date="2018-07" db="EMBL/GenBank/DDBJ databases">
        <title>Genomic Encyclopedia of Type Strains, Phase IV (KMG-IV): sequencing the most valuable type-strain genomes for metagenomic binning, comparative biology and taxonomic classification.</title>
        <authorList>
            <person name="Goeker M."/>
        </authorList>
    </citation>
    <scope>NUCLEOTIDE SEQUENCE [LARGE SCALE GENOMIC DNA]</scope>
    <source>
        <strain evidence="4 5">DSM 44952</strain>
    </source>
</reference>
<sequence length="315" mass="32538">MLAIGFDEPGGPEVLRPVELPEPHAGPGEVRIRVEAAAVNPSDTVTRSGRVHDRYRDIAPPYIPGWDAAGVIDEADPETGWRVGDRVVAVTRPVLEGGGAYAERIVVPGDSVARLPEGADMVAAATLPMNGLTAFIALEALAPKPGQTIAVTGAAGAVGGYVVQLAKHLGLTVIADAAPADGELVADLGADTVVPRGTDVAQRIREHAPAGVDAVVDGALLGGAVLPAVRDNGAYVALRPPVLTGGVESERGIGVHYVMVTDHVRDAAKLTELSRLAAEGVLTLRVARTFPAERAAEAHRLLEAGGVRGRLVLRF</sequence>
<evidence type="ECO:0000256" key="2">
    <source>
        <dbReference type="ARBA" id="ARBA00023002"/>
    </source>
</evidence>
<keyword evidence="1" id="KW-0521">NADP</keyword>
<dbReference type="PANTHER" id="PTHR48106:SF18">
    <property type="entry name" value="QUINONE OXIDOREDUCTASE PIG3"/>
    <property type="match status" value="1"/>
</dbReference>
<keyword evidence="5" id="KW-1185">Reference proteome</keyword>
<accession>A0A370H3Z2</accession>
<dbReference type="Pfam" id="PF08240">
    <property type="entry name" value="ADH_N"/>
    <property type="match status" value="1"/>
</dbReference>
<dbReference type="PANTHER" id="PTHR48106">
    <property type="entry name" value="QUINONE OXIDOREDUCTASE PIG3-RELATED"/>
    <property type="match status" value="1"/>
</dbReference>
<dbReference type="GO" id="GO:0016651">
    <property type="term" value="F:oxidoreductase activity, acting on NAD(P)H"/>
    <property type="evidence" value="ECO:0007669"/>
    <property type="project" value="TreeGrafter"/>
</dbReference>
<protein>
    <submittedName>
        <fullName evidence="4">NADPH:quinone reductase-like Zn-dependent oxidoreductase</fullName>
    </submittedName>
</protein>
<dbReference type="AlphaFoldDB" id="A0A370H3Z2"/>
<dbReference type="CDD" id="cd05289">
    <property type="entry name" value="MDR_like_2"/>
    <property type="match status" value="1"/>
</dbReference>
<dbReference type="Gene3D" id="3.90.180.10">
    <property type="entry name" value="Medium-chain alcohol dehydrogenases, catalytic domain"/>
    <property type="match status" value="1"/>
</dbReference>
<dbReference type="InterPro" id="IPR013154">
    <property type="entry name" value="ADH-like_N"/>
</dbReference>
<evidence type="ECO:0000259" key="3">
    <source>
        <dbReference type="SMART" id="SM00829"/>
    </source>
</evidence>
<dbReference type="Proteomes" id="UP000255355">
    <property type="component" value="Unassembled WGS sequence"/>
</dbReference>
<evidence type="ECO:0000313" key="5">
    <source>
        <dbReference type="Proteomes" id="UP000255355"/>
    </source>
</evidence>
<dbReference type="Gene3D" id="3.40.50.720">
    <property type="entry name" value="NAD(P)-binding Rossmann-like Domain"/>
    <property type="match status" value="1"/>
</dbReference>
<name>A0A370H3Z2_9NOCA</name>
<proteinExistence type="predicted"/>
<dbReference type="STRING" id="1210089.GCA_001613165_05184"/>
<dbReference type="InterPro" id="IPR036291">
    <property type="entry name" value="NAD(P)-bd_dom_sf"/>
</dbReference>
<organism evidence="4 5">
    <name type="scientific">Nocardia mexicana</name>
    <dbReference type="NCBI Taxonomy" id="279262"/>
    <lineage>
        <taxon>Bacteria</taxon>
        <taxon>Bacillati</taxon>
        <taxon>Actinomycetota</taxon>
        <taxon>Actinomycetes</taxon>
        <taxon>Mycobacteriales</taxon>
        <taxon>Nocardiaceae</taxon>
        <taxon>Nocardia</taxon>
    </lineage>
</organism>
<dbReference type="SMART" id="SM00829">
    <property type="entry name" value="PKS_ER"/>
    <property type="match status" value="1"/>
</dbReference>